<sequence>MMELIDAQQALLLALENGLFGKDNIEQKAHAFAILYARANSVAQLSEHANATWELRDEVGGNILHADLFSDDSTESIKMYLELKKVDQLHFPDKYGGFRGISSIRSRNRNDYGILTGCSSHSSSQGCSKRHMGRSNSGMEEERRWDEDSRKEYLENDTEELSVLISCNQEDSE</sequence>
<feature type="region of interest" description="Disordered" evidence="1">
    <location>
        <begin position="119"/>
        <end position="157"/>
    </location>
</feature>
<accession>A0A5J4VI15</accession>
<gene>
    <name evidence="2" type="ORF">EZS28_022232</name>
</gene>
<dbReference type="AlphaFoldDB" id="A0A5J4VI15"/>
<comment type="caution">
    <text evidence="2">The sequence shown here is derived from an EMBL/GenBank/DDBJ whole genome shotgun (WGS) entry which is preliminary data.</text>
</comment>
<organism evidence="2 3">
    <name type="scientific">Streblomastix strix</name>
    <dbReference type="NCBI Taxonomy" id="222440"/>
    <lineage>
        <taxon>Eukaryota</taxon>
        <taxon>Metamonada</taxon>
        <taxon>Preaxostyla</taxon>
        <taxon>Oxymonadida</taxon>
        <taxon>Streblomastigidae</taxon>
        <taxon>Streblomastix</taxon>
    </lineage>
</organism>
<feature type="compositionally biased region" description="Basic and acidic residues" evidence="1">
    <location>
        <begin position="140"/>
        <end position="154"/>
    </location>
</feature>
<dbReference type="EMBL" id="SNRW01006892">
    <property type="protein sequence ID" value="KAA6382241.1"/>
    <property type="molecule type" value="Genomic_DNA"/>
</dbReference>
<evidence type="ECO:0000256" key="1">
    <source>
        <dbReference type="SAM" id="MobiDB-lite"/>
    </source>
</evidence>
<proteinExistence type="predicted"/>
<name>A0A5J4VI15_9EUKA</name>
<reference evidence="2 3" key="1">
    <citation type="submission" date="2019-03" db="EMBL/GenBank/DDBJ databases">
        <title>Single cell metagenomics reveals metabolic interactions within the superorganism composed of flagellate Streblomastix strix and complex community of Bacteroidetes bacteria on its surface.</title>
        <authorList>
            <person name="Treitli S.C."/>
            <person name="Kolisko M."/>
            <person name="Husnik F."/>
            <person name="Keeling P."/>
            <person name="Hampl V."/>
        </authorList>
    </citation>
    <scope>NUCLEOTIDE SEQUENCE [LARGE SCALE GENOMIC DNA]</scope>
    <source>
        <strain evidence="2">ST1C</strain>
    </source>
</reference>
<dbReference type="Proteomes" id="UP000324800">
    <property type="component" value="Unassembled WGS sequence"/>
</dbReference>
<protein>
    <submittedName>
        <fullName evidence="2">Uncharacterized protein</fullName>
    </submittedName>
</protein>
<evidence type="ECO:0000313" key="3">
    <source>
        <dbReference type="Proteomes" id="UP000324800"/>
    </source>
</evidence>
<evidence type="ECO:0000313" key="2">
    <source>
        <dbReference type="EMBL" id="KAA6382241.1"/>
    </source>
</evidence>